<feature type="compositionally biased region" description="Low complexity" evidence="1">
    <location>
        <begin position="150"/>
        <end position="192"/>
    </location>
</feature>
<organism evidence="3 4">
    <name type="scientific">Streptomyces liangshanensis</name>
    <dbReference type="NCBI Taxonomy" id="2717324"/>
    <lineage>
        <taxon>Bacteria</taxon>
        <taxon>Bacillati</taxon>
        <taxon>Actinomycetota</taxon>
        <taxon>Actinomycetes</taxon>
        <taxon>Kitasatosporales</taxon>
        <taxon>Streptomycetaceae</taxon>
        <taxon>Streptomyces</taxon>
    </lineage>
</organism>
<keyword evidence="2" id="KW-0812">Transmembrane</keyword>
<feature type="region of interest" description="Disordered" evidence="1">
    <location>
        <begin position="40"/>
        <end position="64"/>
    </location>
</feature>
<accession>A0A6G9H2R1</accession>
<sequence>MCAVVEKWLNDARIGHTHEPIDVTIELDGLGRQLSELPVGAHPAQESGPAREGQGGGSEGPVFVDASGRRSKKFRRAGWVVAIACACYAVMLGAAVIGGSSSAPWLKIPGLADEKKSDTVENRPAPTPSRSGSHAPGVPVALPTATDSNGVVVPGPSGSAPPGATGTPAPGVSKPGATVKAPTGGAGTAAAAGGAGAAGGTGGTGPVTGAPSVPPVDDPGTAAGSSGGASPPVSPDPSTPPPDPSTSPAAPPPDGTGAQQVAAEGAN</sequence>
<feature type="compositionally biased region" description="Low complexity" evidence="1">
    <location>
        <begin position="218"/>
        <end position="231"/>
    </location>
</feature>
<feature type="compositionally biased region" description="Gly residues" evidence="1">
    <location>
        <begin position="193"/>
        <end position="206"/>
    </location>
</feature>
<dbReference type="AlphaFoldDB" id="A0A6G9H2R1"/>
<keyword evidence="4" id="KW-1185">Reference proteome</keyword>
<evidence type="ECO:0000313" key="4">
    <source>
        <dbReference type="Proteomes" id="UP000501179"/>
    </source>
</evidence>
<feature type="transmembrane region" description="Helical" evidence="2">
    <location>
        <begin position="77"/>
        <end position="97"/>
    </location>
</feature>
<reference evidence="3 4" key="1">
    <citation type="submission" date="2020-03" db="EMBL/GenBank/DDBJ databases">
        <title>A novel species.</title>
        <authorList>
            <person name="Gao J."/>
        </authorList>
    </citation>
    <scope>NUCLEOTIDE SEQUENCE [LARGE SCALE GENOMIC DNA]</scope>
    <source>
        <strain evidence="3 4">QMT-12</strain>
    </source>
</reference>
<dbReference type="Proteomes" id="UP000501179">
    <property type="component" value="Chromosome"/>
</dbReference>
<dbReference type="KEGG" id="slia:HA039_21860"/>
<name>A0A6G9H2R1_9ACTN</name>
<evidence type="ECO:0000256" key="2">
    <source>
        <dbReference type="SAM" id="Phobius"/>
    </source>
</evidence>
<keyword evidence="2" id="KW-1133">Transmembrane helix</keyword>
<gene>
    <name evidence="3" type="ORF">HA039_21860</name>
</gene>
<dbReference type="EMBL" id="CP050177">
    <property type="protein sequence ID" value="QIQ04579.1"/>
    <property type="molecule type" value="Genomic_DNA"/>
</dbReference>
<feature type="compositionally biased region" description="Pro residues" evidence="1">
    <location>
        <begin position="232"/>
        <end position="254"/>
    </location>
</feature>
<evidence type="ECO:0000256" key="1">
    <source>
        <dbReference type="SAM" id="MobiDB-lite"/>
    </source>
</evidence>
<keyword evidence="2" id="KW-0472">Membrane</keyword>
<feature type="region of interest" description="Disordered" evidence="1">
    <location>
        <begin position="114"/>
        <end position="267"/>
    </location>
</feature>
<protein>
    <submittedName>
        <fullName evidence="3">Uncharacterized protein</fullName>
    </submittedName>
</protein>
<evidence type="ECO:0000313" key="3">
    <source>
        <dbReference type="EMBL" id="QIQ04579.1"/>
    </source>
</evidence>
<proteinExistence type="predicted"/>